<dbReference type="InterPro" id="IPR011990">
    <property type="entry name" value="TPR-like_helical_dom_sf"/>
</dbReference>
<dbReference type="AlphaFoldDB" id="A0A2A7N3W7"/>
<evidence type="ECO:0000313" key="3">
    <source>
        <dbReference type="EMBL" id="GFG53417.1"/>
    </source>
</evidence>
<evidence type="ECO:0000313" key="5">
    <source>
        <dbReference type="Proteomes" id="UP000220914"/>
    </source>
</evidence>
<evidence type="ECO:0000313" key="6">
    <source>
        <dbReference type="Proteomes" id="UP000465302"/>
    </source>
</evidence>
<keyword evidence="1" id="KW-0547">Nucleotide-binding</keyword>
<dbReference type="PANTHER" id="PTHR16305:SF28">
    <property type="entry name" value="GUANYLATE CYCLASE DOMAIN-CONTAINING PROTEIN"/>
    <property type="match status" value="1"/>
</dbReference>
<name>A0A2A7N3W7_MYCAG</name>
<accession>A0A2A7N3W7</accession>
<dbReference type="Proteomes" id="UP000220914">
    <property type="component" value="Unassembled WGS sequence"/>
</dbReference>
<gene>
    <name evidence="4" type="ORF">CQY20_12245</name>
    <name evidence="3" type="ORF">MAGR_48580</name>
</gene>
<dbReference type="PANTHER" id="PTHR16305">
    <property type="entry name" value="TESTICULAR SOLUBLE ADENYLYL CYCLASE"/>
    <property type="match status" value="1"/>
</dbReference>
<reference evidence="3 6" key="2">
    <citation type="journal article" date="2019" name="Emerg. Microbes Infect.">
        <title>Comprehensive subspecies identification of 175 nontuberculous mycobacteria species based on 7547 genomic profiles.</title>
        <authorList>
            <person name="Matsumoto Y."/>
            <person name="Kinjo T."/>
            <person name="Motooka D."/>
            <person name="Nabeya D."/>
            <person name="Jung N."/>
            <person name="Uechi K."/>
            <person name="Horii T."/>
            <person name="Iida T."/>
            <person name="Fujita J."/>
            <person name="Nakamura S."/>
        </authorList>
    </citation>
    <scope>NUCLEOTIDE SEQUENCE [LARGE SCALE GENOMIC DNA]</scope>
    <source>
        <strain evidence="3 6">JCM 6377</strain>
    </source>
</reference>
<dbReference type="Gene3D" id="1.25.40.10">
    <property type="entry name" value="Tetratricopeptide repeat domain"/>
    <property type="match status" value="1"/>
</dbReference>
<dbReference type="SUPFAM" id="SSF48452">
    <property type="entry name" value="TPR-like"/>
    <property type="match status" value="2"/>
</dbReference>
<evidence type="ECO:0000313" key="4">
    <source>
        <dbReference type="EMBL" id="PEG38735.1"/>
    </source>
</evidence>
<keyword evidence="2" id="KW-0067">ATP-binding</keyword>
<dbReference type="GO" id="GO:0005524">
    <property type="term" value="F:ATP binding"/>
    <property type="evidence" value="ECO:0007669"/>
    <property type="project" value="UniProtKB-KW"/>
</dbReference>
<dbReference type="OrthoDB" id="134712at2"/>
<keyword evidence="5" id="KW-1185">Reference proteome</keyword>
<evidence type="ECO:0008006" key="7">
    <source>
        <dbReference type="Google" id="ProtNLM"/>
    </source>
</evidence>
<evidence type="ECO:0000256" key="2">
    <source>
        <dbReference type="ARBA" id="ARBA00022840"/>
    </source>
</evidence>
<protein>
    <recommendedName>
        <fullName evidence="7">MalT-like TPR region domain-containing protein</fullName>
    </recommendedName>
</protein>
<dbReference type="GO" id="GO:0004016">
    <property type="term" value="F:adenylate cyclase activity"/>
    <property type="evidence" value="ECO:0007669"/>
    <property type="project" value="TreeGrafter"/>
</dbReference>
<reference evidence="4 5" key="1">
    <citation type="submission" date="2017-10" db="EMBL/GenBank/DDBJ databases">
        <title>The new phylogeny of genus Mycobacterium.</title>
        <authorList>
            <person name="Tortoli E."/>
            <person name="Trovato A."/>
            <person name="Cirillo D.M."/>
        </authorList>
    </citation>
    <scope>NUCLEOTIDE SEQUENCE [LARGE SCALE GENOMIC DNA]</scope>
    <source>
        <strain evidence="4 5">CCUG37673</strain>
    </source>
</reference>
<dbReference type="EMBL" id="PDCP01000018">
    <property type="protein sequence ID" value="PEG38735.1"/>
    <property type="molecule type" value="Genomic_DNA"/>
</dbReference>
<dbReference type="GO" id="GO:0005737">
    <property type="term" value="C:cytoplasm"/>
    <property type="evidence" value="ECO:0007669"/>
    <property type="project" value="TreeGrafter"/>
</dbReference>
<reference evidence="3" key="3">
    <citation type="submission" date="2020-02" db="EMBL/GenBank/DDBJ databases">
        <authorList>
            <person name="Matsumoto Y."/>
            <person name="Motooka D."/>
            <person name="Nakamura S."/>
        </authorList>
    </citation>
    <scope>NUCLEOTIDE SEQUENCE</scope>
    <source>
        <strain evidence="3">JCM 6377</strain>
    </source>
</reference>
<organism evidence="4 5">
    <name type="scientific">Mycolicibacterium agri</name>
    <name type="common">Mycobacterium agri</name>
    <dbReference type="NCBI Taxonomy" id="36811"/>
    <lineage>
        <taxon>Bacteria</taxon>
        <taxon>Bacillati</taxon>
        <taxon>Actinomycetota</taxon>
        <taxon>Actinomycetes</taxon>
        <taxon>Mycobacteriales</taxon>
        <taxon>Mycobacteriaceae</taxon>
        <taxon>Mycolicibacterium</taxon>
    </lineage>
</organism>
<comment type="caution">
    <text evidence="4">The sequence shown here is derived from an EMBL/GenBank/DDBJ whole genome shotgun (WGS) entry which is preliminary data.</text>
</comment>
<evidence type="ECO:0000256" key="1">
    <source>
        <dbReference type="ARBA" id="ARBA00022741"/>
    </source>
</evidence>
<sequence length="633" mass="70330">MTELSLARLQTEEAAELIRRVAQGNVLPDEIVADVLTKTDGVPLFIEELTKTLLESGLLEQRDDRYQLAGPLPPLAIPDTLHDSLMARLDRLSATKALAQLGAVIGREFSYPLLKAVSPWNEDLLQQGLAQLVGAELLYQQGALPHATYRFKHALIRDAAYQSLLKRTRQQHHQRIAAAIESAAPEAVETQPELLAHHYTEAGLTERAVTYWYAAATHALGRHASQEAINHATRGLELLASQPDTRERGVLELKLQQVLGPSLSVLAGPLAPERVHARAYALAREVGDFAAQFPALSGLIYAKILHGQMPQARALAREYLELADSEHDPLIFAAGHWMAAYTAWWQGDVVSARYHSRKGLEFYDPDQRLTGIAVYNQNPGIVCGYVGALAEWVLGHPAEAAKAMARVVRHAIALEHPYSVAITRLFSAQLAQLRREPEAARIQAEEAYNKGVEIGAPALSLWCLLPRGWALAQQGDVTAGIADIKEAMDRRRAFGMRAVWPWYLTLLAEAFGLAGEVHKGFDAVDEALEWVRRNDERLYESEAHRIRGELLLRSEVSDPAQAEECFEQALHVARAQQAKSWELRASTSMARLWFRQGRRHDARDLLTSIYGWFTEGFDTADLQDAKDLLGQLS</sequence>
<dbReference type="Proteomes" id="UP000465302">
    <property type="component" value="Unassembled WGS sequence"/>
</dbReference>
<dbReference type="RefSeq" id="WP_097940359.1">
    <property type="nucleotide sequence ID" value="NZ_BLKS01000001.1"/>
</dbReference>
<dbReference type="EMBL" id="BLKS01000001">
    <property type="protein sequence ID" value="GFG53417.1"/>
    <property type="molecule type" value="Genomic_DNA"/>
</dbReference>
<proteinExistence type="predicted"/>